<keyword evidence="8" id="KW-0238">DNA-binding</keyword>
<dbReference type="Gene3D" id="3.40.50.300">
    <property type="entry name" value="P-loop containing nucleotide triphosphate hydrolases"/>
    <property type="match status" value="1"/>
</dbReference>
<evidence type="ECO:0000256" key="7">
    <source>
        <dbReference type="ARBA" id="ARBA00022840"/>
    </source>
</evidence>
<keyword evidence="3" id="KW-0235">DNA replication</keyword>
<proteinExistence type="inferred from homology"/>
<dbReference type="GO" id="GO:1990077">
    <property type="term" value="C:primosome complex"/>
    <property type="evidence" value="ECO:0007669"/>
    <property type="project" value="UniProtKB-KW"/>
</dbReference>
<keyword evidence="2" id="KW-0639">Primosome</keyword>
<comment type="catalytic activity">
    <reaction evidence="11">
        <text>ATP + H2O = ADP + phosphate + H(+)</text>
        <dbReference type="Rhea" id="RHEA:13065"/>
        <dbReference type="ChEBI" id="CHEBI:15377"/>
        <dbReference type="ChEBI" id="CHEBI:15378"/>
        <dbReference type="ChEBI" id="CHEBI:30616"/>
        <dbReference type="ChEBI" id="CHEBI:43474"/>
        <dbReference type="ChEBI" id="CHEBI:456216"/>
        <dbReference type="EC" id="5.6.2.3"/>
    </reaction>
</comment>
<evidence type="ECO:0000313" key="13">
    <source>
        <dbReference type="EMBL" id="THD06142.1"/>
    </source>
</evidence>
<dbReference type="RefSeq" id="WP_136259387.1">
    <property type="nucleotide sequence ID" value="NZ_MWIO01000045.1"/>
</dbReference>
<sequence>MSAMPDFERTPADIATLRVPPHDVTAEQAVLGALMLAPDSLAKISDWLSEDDFYRADHRIIYRAVSALIGRGSPVDTVTMMDWFDDNDMAGMIGGAAYLIELNEATASAANIVAYAEIVSQKSRLRAAINAGMNLTEAAWKRGADAEQVIGAATHELAQMHASKLRGGLEPAKVGMIRMQSELMERYRRGPLLLGQPWPWQELNHCTKGLRDSVVYIVAARPSMGKSVMGLQVAINNALNGNNTAFFSVEMSADECMARAVACVGEIPHEWVESPNDKDMDADFYWSRLSTATQRIIESPLLIDETPSISIAQLMARARRAHMQKALRLIVVDHMHDMAIDPKQARFDYGLIVQGGKVLAKEFKCPVVILAQLNRQAASRTDKRPTMTDLRESGEIEQKADVILFLHREDYYDKNTHMKGVVEVIPAKGRNIKTGENILLKNVFSEMRMADWVGEWPEAPEREHKSGRGMR</sequence>
<evidence type="ECO:0000256" key="5">
    <source>
        <dbReference type="ARBA" id="ARBA00022801"/>
    </source>
</evidence>
<evidence type="ECO:0000256" key="10">
    <source>
        <dbReference type="ARBA" id="ARBA00044969"/>
    </source>
</evidence>
<dbReference type="OrthoDB" id="9773982at2"/>
<accession>A0A4S3KCH8</accession>
<dbReference type="PANTHER" id="PTHR30153">
    <property type="entry name" value="REPLICATIVE DNA HELICASE DNAB"/>
    <property type="match status" value="1"/>
</dbReference>
<dbReference type="EC" id="5.6.2.3" evidence="10"/>
<gene>
    <name evidence="13" type="ORF">B1991_14460</name>
</gene>
<evidence type="ECO:0000256" key="6">
    <source>
        <dbReference type="ARBA" id="ARBA00022806"/>
    </source>
</evidence>
<dbReference type="EMBL" id="MWIO01000045">
    <property type="protein sequence ID" value="THD06142.1"/>
    <property type="molecule type" value="Genomic_DNA"/>
</dbReference>
<evidence type="ECO:0000256" key="9">
    <source>
        <dbReference type="ARBA" id="ARBA00023235"/>
    </source>
</evidence>
<protein>
    <recommendedName>
        <fullName evidence="10">DNA 5'-3' helicase</fullName>
        <ecNumber evidence="10">5.6.2.3</ecNumber>
    </recommendedName>
</protein>
<dbReference type="GO" id="GO:0003677">
    <property type="term" value="F:DNA binding"/>
    <property type="evidence" value="ECO:0007669"/>
    <property type="project" value="UniProtKB-KW"/>
</dbReference>
<organism evidence="13 14">
    <name type="scientific">Rhodanobacter lindaniclasticus</name>
    <dbReference type="NCBI Taxonomy" id="75310"/>
    <lineage>
        <taxon>Bacteria</taxon>
        <taxon>Pseudomonadati</taxon>
        <taxon>Pseudomonadota</taxon>
        <taxon>Gammaproteobacteria</taxon>
        <taxon>Lysobacterales</taxon>
        <taxon>Rhodanobacteraceae</taxon>
        <taxon>Rhodanobacter</taxon>
    </lineage>
</organism>
<evidence type="ECO:0000256" key="3">
    <source>
        <dbReference type="ARBA" id="ARBA00022705"/>
    </source>
</evidence>
<comment type="caution">
    <text evidence="13">The sequence shown here is derived from an EMBL/GenBank/DDBJ whole genome shotgun (WGS) entry which is preliminary data.</text>
</comment>
<comment type="similarity">
    <text evidence="1">Belongs to the helicase family. DnaB subfamily.</text>
</comment>
<dbReference type="InterPro" id="IPR007693">
    <property type="entry name" value="DNA_helicase_DnaB-like_N"/>
</dbReference>
<keyword evidence="4" id="KW-0547">Nucleotide-binding</keyword>
<dbReference type="GO" id="GO:0005524">
    <property type="term" value="F:ATP binding"/>
    <property type="evidence" value="ECO:0007669"/>
    <property type="project" value="UniProtKB-KW"/>
</dbReference>
<evidence type="ECO:0000256" key="8">
    <source>
        <dbReference type="ARBA" id="ARBA00023125"/>
    </source>
</evidence>
<dbReference type="Proteomes" id="UP000306317">
    <property type="component" value="Unassembled WGS sequence"/>
</dbReference>
<dbReference type="PANTHER" id="PTHR30153:SF2">
    <property type="entry name" value="REPLICATIVE DNA HELICASE"/>
    <property type="match status" value="1"/>
</dbReference>
<keyword evidence="5" id="KW-0378">Hydrolase</keyword>
<dbReference type="SUPFAM" id="SSF48024">
    <property type="entry name" value="N-terminal domain of DnaB helicase"/>
    <property type="match status" value="1"/>
</dbReference>
<name>A0A4S3KCH8_9GAMM</name>
<evidence type="ECO:0000256" key="4">
    <source>
        <dbReference type="ARBA" id="ARBA00022741"/>
    </source>
</evidence>
<feature type="domain" description="SF4 helicase" evidence="12">
    <location>
        <begin position="189"/>
        <end position="453"/>
    </location>
</feature>
<dbReference type="Pfam" id="PF00772">
    <property type="entry name" value="DnaB"/>
    <property type="match status" value="1"/>
</dbReference>
<dbReference type="SUPFAM" id="SSF52540">
    <property type="entry name" value="P-loop containing nucleoside triphosphate hydrolases"/>
    <property type="match status" value="1"/>
</dbReference>
<keyword evidence="7" id="KW-0067">ATP-binding</keyword>
<evidence type="ECO:0000313" key="14">
    <source>
        <dbReference type="Proteomes" id="UP000306317"/>
    </source>
</evidence>
<dbReference type="Pfam" id="PF03796">
    <property type="entry name" value="DnaB_C"/>
    <property type="match status" value="1"/>
</dbReference>
<keyword evidence="14" id="KW-1185">Reference proteome</keyword>
<keyword evidence="9" id="KW-0413">Isomerase</keyword>
<dbReference type="InterPro" id="IPR007694">
    <property type="entry name" value="DNA_helicase_DnaB-like_C"/>
</dbReference>
<dbReference type="GO" id="GO:0005829">
    <property type="term" value="C:cytosol"/>
    <property type="evidence" value="ECO:0007669"/>
    <property type="project" value="TreeGrafter"/>
</dbReference>
<dbReference type="AlphaFoldDB" id="A0A4S3KCH8"/>
<evidence type="ECO:0000256" key="11">
    <source>
        <dbReference type="ARBA" id="ARBA00048954"/>
    </source>
</evidence>
<dbReference type="InterPro" id="IPR027417">
    <property type="entry name" value="P-loop_NTPase"/>
</dbReference>
<dbReference type="GO" id="GO:0006269">
    <property type="term" value="P:DNA replication, synthesis of primer"/>
    <property type="evidence" value="ECO:0007669"/>
    <property type="project" value="UniProtKB-KW"/>
</dbReference>
<evidence type="ECO:0000256" key="2">
    <source>
        <dbReference type="ARBA" id="ARBA00022515"/>
    </source>
</evidence>
<evidence type="ECO:0000259" key="12">
    <source>
        <dbReference type="PROSITE" id="PS51199"/>
    </source>
</evidence>
<dbReference type="GO" id="GO:0043139">
    <property type="term" value="F:5'-3' DNA helicase activity"/>
    <property type="evidence" value="ECO:0007669"/>
    <property type="project" value="UniProtKB-EC"/>
</dbReference>
<dbReference type="GO" id="GO:0016787">
    <property type="term" value="F:hydrolase activity"/>
    <property type="evidence" value="ECO:0007669"/>
    <property type="project" value="UniProtKB-KW"/>
</dbReference>
<dbReference type="InterPro" id="IPR016136">
    <property type="entry name" value="DNA_helicase_N/primase_C"/>
</dbReference>
<dbReference type="InterPro" id="IPR036185">
    <property type="entry name" value="DNA_heli_DnaB-like_N_sf"/>
</dbReference>
<keyword evidence="6" id="KW-0347">Helicase</keyword>
<dbReference type="PROSITE" id="PS51199">
    <property type="entry name" value="SF4_HELICASE"/>
    <property type="match status" value="1"/>
</dbReference>
<evidence type="ECO:0000256" key="1">
    <source>
        <dbReference type="ARBA" id="ARBA00008428"/>
    </source>
</evidence>
<dbReference type="Gene3D" id="1.10.860.10">
    <property type="entry name" value="DNAb Helicase, Chain A"/>
    <property type="match status" value="1"/>
</dbReference>
<reference evidence="13 14" key="1">
    <citation type="submission" date="2017-02" db="EMBL/GenBank/DDBJ databases">
        <title>Whole genome sequencing of Rhodanobacter lindaniclasticus DSM 17932.</title>
        <authorList>
            <person name="Kumar S."/>
            <person name="Patil P."/>
            <person name="Patil P.B."/>
        </authorList>
    </citation>
    <scope>NUCLEOTIDE SEQUENCE [LARGE SCALE GENOMIC DNA]</scope>
    <source>
        <strain evidence="13 14">DSM 17932</strain>
    </source>
</reference>